<organism evidence="1 2">
    <name type="scientific">Natronosalvus rutilus</name>
    <dbReference type="NCBI Taxonomy" id="2953753"/>
    <lineage>
        <taxon>Archaea</taxon>
        <taxon>Methanobacteriati</taxon>
        <taxon>Methanobacteriota</taxon>
        <taxon>Stenosarchaea group</taxon>
        <taxon>Halobacteria</taxon>
        <taxon>Halobacteriales</taxon>
        <taxon>Natrialbaceae</taxon>
        <taxon>Natronosalvus</taxon>
    </lineage>
</organism>
<keyword evidence="1" id="KW-0614">Plasmid</keyword>
<dbReference type="KEGG" id="sawl:NGM29_20890"/>
<accession>A0A9E7NED7</accession>
<protein>
    <submittedName>
        <fullName evidence="1">Uncharacterized protein</fullName>
    </submittedName>
</protein>
<dbReference type="EMBL" id="CP100358">
    <property type="protein sequence ID" value="UTF55951.1"/>
    <property type="molecule type" value="Genomic_DNA"/>
</dbReference>
<reference evidence="1" key="1">
    <citation type="submission" date="2022-06" db="EMBL/GenBank/DDBJ databases">
        <title>Diverse halophilic archaea isolated from saline environments.</title>
        <authorList>
            <person name="Cui H.-L."/>
        </authorList>
    </citation>
    <scope>NUCLEOTIDE SEQUENCE</scope>
    <source>
        <strain evidence="1">WLHS1</strain>
        <plasmid evidence="1">unnamed3</plasmid>
    </source>
</reference>
<dbReference type="Proteomes" id="UP001056855">
    <property type="component" value="Plasmid unnamed3"/>
</dbReference>
<geneLocation type="plasmid" evidence="1 2">
    <name>unnamed3</name>
</geneLocation>
<keyword evidence="2" id="KW-1185">Reference proteome</keyword>
<evidence type="ECO:0000313" key="1">
    <source>
        <dbReference type="EMBL" id="UTF55951.1"/>
    </source>
</evidence>
<proteinExistence type="predicted"/>
<name>A0A9E7NED7_9EURY</name>
<sequence length="244" mass="27395">MTADNLTDDDRSFLDSLDTLEEIEGQGQDEPCDELTPDELKEEVQDLRDEVRGWQQVTRDLASDVSEQQETIRGLTATLNDVQARLDGDDPTDPRSGNYYEDMTILEKYASMSEDERQDLLAGNTSKLRAVTIFEHWGDWSQHVQAGQVISTNHTRGRYNKIALKVDLQAATGETLHNAEVYRAMKALAKLSVTETEEVEEVTDSAGREHITGGAFEYHEKPTPDSSSTFKMVKLADPDRVTLL</sequence>
<evidence type="ECO:0000313" key="2">
    <source>
        <dbReference type="Proteomes" id="UP001056855"/>
    </source>
</evidence>
<dbReference type="GeneID" id="73292558"/>
<dbReference type="AlphaFoldDB" id="A0A9E7NED7"/>
<gene>
    <name evidence="1" type="ORF">NGM29_20890</name>
</gene>
<dbReference type="RefSeq" id="WP_254161495.1">
    <property type="nucleotide sequence ID" value="NZ_CP100358.1"/>
</dbReference>